<organism evidence="6 7">
    <name type="scientific">Salvator merianae</name>
    <name type="common">Argentine black and white tegu</name>
    <name type="synonym">Tupinambis merianae</name>
    <dbReference type="NCBI Taxonomy" id="96440"/>
    <lineage>
        <taxon>Eukaryota</taxon>
        <taxon>Metazoa</taxon>
        <taxon>Chordata</taxon>
        <taxon>Craniata</taxon>
        <taxon>Vertebrata</taxon>
        <taxon>Euteleostomi</taxon>
        <taxon>Lepidosauria</taxon>
        <taxon>Squamata</taxon>
        <taxon>Bifurcata</taxon>
        <taxon>Unidentata</taxon>
        <taxon>Episquamata</taxon>
        <taxon>Laterata</taxon>
        <taxon>Teiioidea</taxon>
        <taxon>Teiidae</taxon>
        <taxon>Salvator</taxon>
    </lineage>
</organism>
<dbReference type="InterPro" id="IPR039008">
    <property type="entry name" value="IF_rod_dom"/>
</dbReference>
<keyword evidence="7" id="KW-1185">Reference proteome</keyword>
<evidence type="ECO:0000256" key="1">
    <source>
        <dbReference type="ARBA" id="ARBA00022754"/>
    </source>
</evidence>
<dbReference type="GO" id="GO:0045095">
    <property type="term" value="C:keratin filament"/>
    <property type="evidence" value="ECO:0007669"/>
    <property type="project" value="InterPro"/>
</dbReference>
<evidence type="ECO:0000313" key="6">
    <source>
        <dbReference type="Ensembl" id="ENSSMRP00000011720.1"/>
    </source>
</evidence>
<reference evidence="6" key="2">
    <citation type="submission" date="2025-09" db="UniProtKB">
        <authorList>
            <consortium name="Ensembl"/>
        </authorList>
    </citation>
    <scope>IDENTIFICATION</scope>
</reference>
<dbReference type="Ensembl" id="ENSSMRT00000013664.1">
    <property type="protein sequence ID" value="ENSSMRP00000011720.1"/>
    <property type="gene ID" value="ENSSMRG00000009204.1"/>
</dbReference>
<keyword evidence="2 4" id="KW-0175">Coiled coil</keyword>
<feature type="domain" description="IF rod" evidence="5">
    <location>
        <begin position="114"/>
        <end position="390"/>
    </location>
</feature>
<evidence type="ECO:0000256" key="4">
    <source>
        <dbReference type="SAM" id="Coils"/>
    </source>
</evidence>
<dbReference type="PANTHER" id="PTHR45616:SF19">
    <property type="entry name" value="KERATIN 90"/>
    <property type="match status" value="1"/>
</dbReference>
<dbReference type="InterPro" id="IPR018039">
    <property type="entry name" value="IF_conserved"/>
</dbReference>
<dbReference type="AlphaFoldDB" id="A0A8D0BVF8"/>
<feature type="coiled-coil region" evidence="4">
    <location>
        <begin position="168"/>
        <end position="216"/>
    </location>
</feature>
<feature type="coiled-coil region" evidence="4">
    <location>
        <begin position="295"/>
        <end position="368"/>
    </location>
</feature>
<dbReference type="GO" id="GO:0030280">
    <property type="term" value="F:structural constituent of skin epidermis"/>
    <property type="evidence" value="ECO:0007669"/>
    <property type="project" value="TreeGrafter"/>
</dbReference>
<accession>A0A8D0BVF8</accession>
<dbReference type="GO" id="GO:0005615">
    <property type="term" value="C:extracellular space"/>
    <property type="evidence" value="ECO:0007669"/>
    <property type="project" value="TreeGrafter"/>
</dbReference>
<dbReference type="PROSITE" id="PS51842">
    <property type="entry name" value="IF_ROD_2"/>
    <property type="match status" value="1"/>
</dbReference>
<dbReference type="GO" id="GO:0031424">
    <property type="term" value="P:keratinization"/>
    <property type="evidence" value="ECO:0007669"/>
    <property type="project" value="TreeGrafter"/>
</dbReference>
<dbReference type="PROSITE" id="PS00226">
    <property type="entry name" value="IF_ROD_1"/>
    <property type="match status" value="1"/>
</dbReference>
<evidence type="ECO:0000256" key="3">
    <source>
        <dbReference type="RuleBase" id="RU000685"/>
    </source>
</evidence>
<reference evidence="6" key="1">
    <citation type="submission" date="2025-08" db="UniProtKB">
        <authorList>
            <consortium name="Ensembl"/>
        </authorList>
    </citation>
    <scope>IDENTIFICATION</scope>
</reference>
<dbReference type="FunFam" id="1.20.5.170:FF:000004">
    <property type="entry name" value="Keratin, type II cytoskeletal 5"/>
    <property type="match status" value="1"/>
</dbReference>
<dbReference type="Pfam" id="PF00038">
    <property type="entry name" value="Filament"/>
    <property type="match status" value="2"/>
</dbReference>
<comment type="similarity">
    <text evidence="3">Belongs to the intermediate filament family.</text>
</comment>
<dbReference type="PANTHER" id="PTHR45616">
    <property type="entry name" value="GATA-TYPE DOMAIN-CONTAINING PROTEIN"/>
    <property type="match status" value="1"/>
</dbReference>
<dbReference type="InterPro" id="IPR003054">
    <property type="entry name" value="Keratin_II"/>
</dbReference>
<dbReference type="InterPro" id="IPR032444">
    <property type="entry name" value="Keratin_2_head"/>
</dbReference>
<dbReference type="PRINTS" id="PR01276">
    <property type="entry name" value="TYPE2KERATIN"/>
</dbReference>
<dbReference type="Gene3D" id="1.20.5.1160">
    <property type="entry name" value="Vasodilator-stimulated phosphoprotein"/>
    <property type="match status" value="1"/>
</dbReference>
<dbReference type="Proteomes" id="UP000694421">
    <property type="component" value="Unplaced"/>
</dbReference>
<evidence type="ECO:0000313" key="7">
    <source>
        <dbReference type="Proteomes" id="UP000694421"/>
    </source>
</evidence>
<dbReference type="GeneTree" id="ENSGT00940000155862"/>
<dbReference type="Pfam" id="PF16208">
    <property type="entry name" value="Keratin_2_head"/>
    <property type="match status" value="1"/>
</dbReference>
<dbReference type="Gene3D" id="1.20.5.170">
    <property type="match status" value="1"/>
</dbReference>
<evidence type="ECO:0000256" key="2">
    <source>
        <dbReference type="ARBA" id="ARBA00023054"/>
    </source>
</evidence>
<protein>
    <recommendedName>
        <fullName evidence="5">IF rod domain-containing protein</fullName>
    </recommendedName>
</protein>
<keyword evidence="1 3" id="KW-0403">Intermediate filament</keyword>
<dbReference type="SMART" id="SM01391">
    <property type="entry name" value="Filament"/>
    <property type="match status" value="1"/>
</dbReference>
<dbReference type="SUPFAM" id="SSF64593">
    <property type="entry name" value="Intermediate filament protein, coiled coil region"/>
    <property type="match status" value="2"/>
</dbReference>
<evidence type="ECO:0000259" key="5">
    <source>
        <dbReference type="PROSITE" id="PS51842"/>
    </source>
</evidence>
<dbReference type="GO" id="GO:0045109">
    <property type="term" value="P:intermediate filament organization"/>
    <property type="evidence" value="ECO:0007669"/>
    <property type="project" value="TreeGrafter"/>
</dbReference>
<dbReference type="OMA" id="WYQNIAH"/>
<dbReference type="Gene3D" id="1.20.5.500">
    <property type="entry name" value="Single helix bin"/>
    <property type="match status" value="1"/>
</dbReference>
<sequence>MNICGGPRYLGGRRGFSSISVMGSLGGGRSTGVPVCQPMGRPCGAGGFSSVSLNNFGGGSRKVAYGHVYGRMGVGGPGSPCRSEGIRGVSVDERLLKPLSVGVDPEEHKARTHEKEEMKTLNNQFACFIDKVRSLEQQNKVLSTKWELLSQCVQPTRKNLEVYYETFLASLKKQLESLLSERGKLEHEQKNMQQLVEEYRSKYEEEVNRRTTAENEFVVLKKIYHILQELNNLNGQLCDTSVVLKMDNTRDLNVDLIIKNVETWYQNIAHASKQEAEAFYHNKVSCGGDCFKHEIAELNRMVQRLHTDLENTKKQVASLQSAICDAEQRGDIALKDARSKHVELQNAYQQAKDKLACLLRDYQEVLNTKLALDIEIATYKAMLEGEESRYGVTATGSGVGYGIGHGSGVGTVGGFSSRSGGYSSSVTNKHVVTSGGYRHSSGVSTDGSCISGHHGGLHHVVGGAGNGVYSTGASNMGSSGIGMHSSGMGGPYAAGSLGGMAGAAHGGSRMEGSTTIRNVHVTSSARKYVH</sequence>
<name>A0A8D0BVF8_SALMN</name>
<proteinExistence type="inferred from homology"/>